<feature type="region of interest" description="Disordered" evidence="2">
    <location>
        <begin position="61"/>
        <end position="84"/>
    </location>
</feature>
<dbReference type="GeneID" id="37017922"/>
<feature type="non-terminal residue" evidence="3">
    <location>
        <position position="248"/>
    </location>
</feature>
<dbReference type="AlphaFoldDB" id="A0A316VNA8"/>
<feature type="binding site" evidence="1">
    <location>
        <position position="140"/>
    </location>
    <ligand>
        <name>Zn(2+)</name>
        <dbReference type="ChEBI" id="CHEBI:29105"/>
    </ligand>
</feature>
<keyword evidence="1" id="KW-0479">Metal-binding</keyword>
<keyword evidence="1" id="KW-0862">Zinc</keyword>
<dbReference type="InterPro" id="IPR005301">
    <property type="entry name" value="MOB_kinase_act_fam"/>
</dbReference>
<evidence type="ECO:0000256" key="2">
    <source>
        <dbReference type="SAM" id="MobiDB-lite"/>
    </source>
</evidence>
<dbReference type="RefSeq" id="XP_025357893.1">
    <property type="nucleotide sequence ID" value="XM_025496141.1"/>
</dbReference>
<evidence type="ECO:0000256" key="1">
    <source>
        <dbReference type="PIRSR" id="PIRSR605301-1"/>
    </source>
</evidence>
<evidence type="ECO:0000313" key="4">
    <source>
        <dbReference type="Proteomes" id="UP000245771"/>
    </source>
</evidence>
<name>A0A316VNA8_9BASI</name>
<sequence>KRVRRGQKLEEIQPVIEQAPALQQIDSPFQLQEYLALLIRQDPHDVERIVNLPQATISPTDAFAGGKGKGKEVGSMGGDGSEHSSTNGVDAFFGGEEEPHTVDTDVWVYEQLRRIVSDFTTPWLTSLQRECDRKRKPSSCDAMNADDWMYLCASHGEEKQCCAIDYIIHTLDGTTALLNSHRHFPSRTYIPTTSLRHFGSISRRLSRIFVHAHEHHRDVFEACEAETSLYARFLTLVQAYDLVALDSL</sequence>
<feature type="non-terminal residue" evidence="3">
    <location>
        <position position="1"/>
    </location>
</feature>
<dbReference type="PANTHER" id="PTHR22599">
    <property type="entry name" value="MPS ONE BINDER KINASE ACTIVATOR-LIKE MOB"/>
    <property type="match status" value="1"/>
</dbReference>
<dbReference type="SMART" id="SM01388">
    <property type="entry name" value="Mob1_phocein"/>
    <property type="match status" value="1"/>
</dbReference>
<dbReference type="Proteomes" id="UP000245771">
    <property type="component" value="Unassembled WGS sequence"/>
</dbReference>
<reference evidence="3 4" key="1">
    <citation type="journal article" date="2018" name="Mol. Biol. Evol.">
        <title>Broad Genomic Sampling Reveals a Smut Pathogenic Ancestry of the Fungal Clade Ustilaginomycotina.</title>
        <authorList>
            <person name="Kijpornyongpan T."/>
            <person name="Mondo S.J."/>
            <person name="Barry K."/>
            <person name="Sandor L."/>
            <person name="Lee J."/>
            <person name="Lipzen A."/>
            <person name="Pangilinan J."/>
            <person name="LaButti K."/>
            <person name="Hainaut M."/>
            <person name="Henrissat B."/>
            <person name="Grigoriev I.V."/>
            <person name="Spatafora J.W."/>
            <person name="Aime M.C."/>
        </authorList>
    </citation>
    <scope>NUCLEOTIDE SEQUENCE [LARGE SCALE GENOMIC DNA]</scope>
    <source>
        <strain evidence="3 4">MCA 3882</strain>
    </source>
</reference>
<dbReference type="Gene3D" id="1.20.140.30">
    <property type="entry name" value="MOB kinase activator"/>
    <property type="match status" value="1"/>
</dbReference>
<accession>A0A316VNA8</accession>
<organism evidence="3 4">
    <name type="scientific">Meira miltonrushii</name>
    <dbReference type="NCBI Taxonomy" id="1280837"/>
    <lineage>
        <taxon>Eukaryota</taxon>
        <taxon>Fungi</taxon>
        <taxon>Dikarya</taxon>
        <taxon>Basidiomycota</taxon>
        <taxon>Ustilaginomycotina</taxon>
        <taxon>Exobasidiomycetes</taxon>
        <taxon>Exobasidiales</taxon>
        <taxon>Brachybasidiaceae</taxon>
        <taxon>Meira</taxon>
    </lineage>
</organism>
<feature type="binding site" evidence="1">
    <location>
        <position position="211"/>
    </location>
    <ligand>
        <name>Zn(2+)</name>
        <dbReference type="ChEBI" id="CHEBI:29105"/>
    </ligand>
</feature>
<keyword evidence="4" id="KW-1185">Reference proteome</keyword>
<gene>
    <name evidence="3" type="ORF">FA14DRAFT_115949</name>
</gene>
<proteinExistence type="predicted"/>
<evidence type="ECO:0000313" key="3">
    <source>
        <dbReference type="EMBL" id="PWN37591.1"/>
    </source>
</evidence>
<dbReference type="InterPro" id="IPR036703">
    <property type="entry name" value="MOB_kinase_act_sf"/>
</dbReference>
<dbReference type="SUPFAM" id="SSF101152">
    <property type="entry name" value="Mob1/phocein"/>
    <property type="match status" value="1"/>
</dbReference>
<protein>
    <submittedName>
        <fullName evidence="3">Mob1/phocein</fullName>
    </submittedName>
</protein>
<dbReference type="Pfam" id="PF03637">
    <property type="entry name" value="Mob1_phocein"/>
    <property type="match status" value="1"/>
</dbReference>
<dbReference type="EMBL" id="KZ819602">
    <property type="protein sequence ID" value="PWN37591.1"/>
    <property type="molecule type" value="Genomic_DNA"/>
</dbReference>
<dbReference type="InParanoid" id="A0A316VNA8"/>
<dbReference type="OrthoDB" id="10262609at2759"/>
<feature type="binding site" evidence="1">
    <location>
        <position position="131"/>
    </location>
    <ligand>
        <name>Zn(2+)</name>
        <dbReference type="ChEBI" id="CHEBI:29105"/>
    </ligand>
</feature>
<feature type="binding site" evidence="1">
    <location>
        <position position="216"/>
    </location>
    <ligand>
        <name>Zn(2+)</name>
        <dbReference type="ChEBI" id="CHEBI:29105"/>
    </ligand>
</feature>
<dbReference type="STRING" id="1280837.A0A316VNA8"/>